<comment type="function">
    <text evidence="1">Catalyzes the phosphorylation of riboflavin to FMN followed by the adenylation of FMN to FAD.</text>
</comment>
<dbReference type="EC" id="2.7.1.26" evidence="15"/>
<dbReference type="NCBIfam" id="NF004163">
    <property type="entry name" value="PRK05627.1-6"/>
    <property type="match status" value="1"/>
</dbReference>
<comment type="pathway">
    <text evidence="3 15">Cofactor biosynthesis; FMN biosynthesis; FMN from riboflavin (ATP route): step 1/1.</text>
</comment>
<gene>
    <name evidence="17" type="ORF">EAH88_06265</name>
</gene>
<evidence type="ECO:0000256" key="15">
    <source>
        <dbReference type="PIRNR" id="PIRNR004491"/>
    </source>
</evidence>
<dbReference type="InterPro" id="IPR023468">
    <property type="entry name" value="Riboflavin_kinase"/>
</dbReference>
<evidence type="ECO:0000256" key="12">
    <source>
        <dbReference type="ARBA" id="ARBA00023268"/>
    </source>
</evidence>
<dbReference type="STRING" id="582702.SAMN05192579_101160"/>
<dbReference type="Pfam" id="PF01687">
    <property type="entry name" value="Flavokinase"/>
    <property type="match status" value="1"/>
</dbReference>
<comment type="catalytic activity">
    <reaction evidence="13 15">
        <text>riboflavin + ATP = FMN + ADP + H(+)</text>
        <dbReference type="Rhea" id="RHEA:14357"/>
        <dbReference type="ChEBI" id="CHEBI:15378"/>
        <dbReference type="ChEBI" id="CHEBI:30616"/>
        <dbReference type="ChEBI" id="CHEBI:57986"/>
        <dbReference type="ChEBI" id="CHEBI:58210"/>
        <dbReference type="ChEBI" id="CHEBI:456216"/>
        <dbReference type="EC" id="2.7.1.26"/>
    </reaction>
</comment>
<dbReference type="EMBL" id="RCZO01000002">
    <property type="protein sequence ID" value="TPG10683.1"/>
    <property type="molecule type" value="Genomic_DNA"/>
</dbReference>
<dbReference type="CDD" id="cd02064">
    <property type="entry name" value="FAD_synthetase_N"/>
    <property type="match status" value="1"/>
</dbReference>
<evidence type="ECO:0000256" key="4">
    <source>
        <dbReference type="ARBA" id="ARBA00022630"/>
    </source>
</evidence>
<keyword evidence="8 15" id="KW-0547">Nucleotide-binding</keyword>
<dbReference type="EC" id="2.7.7.2" evidence="15"/>
<evidence type="ECO:0000256" key="8">
    <source>
        <dbReference type="ARBA" id="ARBA00022741"/>
    </source>
</evidence>
<keyword evidence="9 15" id="KW-0418">Kinase</keyword>
<dbReference type="PANTHER" id="PTHR22749">
    <property type="entry name" value="RIBOFLAVIN KINASE/FMN ADENYLYLTRANSFERASE"/>
    <property type="match status" value="1"/>
</dbReference>
<keyword evidence="11 15" id="KW-0067">ATP-binding</keyword>
<keyword evidence="10 15" id="KW-0274">FAD</keyword>
<keyword evidence="7 15" id="KW-0548">Nucleotidyltransferase</keyword>
<dbReference type="GO" id="GO:0008531">
    <property type="term" value="F:riboflavin kinase activity"/>
    <property type="evidence" value="ECO:0007669"/>
    <property type="project" value="UniProtKB-UniRule"/>
</dbReference>
<dbReference type="PIRSF" id="PIRSF004491">
    <property type="entry name" value="FAD_Synth"/>
    <property type="match status" value="1"/>
</dbReference>
<evidence type="ECO:0000256" key="6">
    <source>
        <dbReference type="ARBA" id="ARBA00022679"/>
    </source>
</evidence>
<evidence type="ECO:0000259" key="16">
    <source>
        <dbReference type="SMART" id="SM00904"/>
    </source>
</evidence>
<evidence type="ECO:0000256" key="3">
    <source>
        <dbReference type="ARBA" id="ARBA00005201"/>
    </source>
</evidence>
<protein>
    <recommendedName>
        <fullName evidence="15">Riboflavin biosynthesis protein</fullName>
    </recommendedName>
    <domain>
        <recommendedName>
            <fullName evidence="15">Riboflavin kinase</fullName>
            <ecNumber evidence="15">2.7.1.26</ecNumber>
        </recommendedName>
        <alternativeName>
            <fullName evidence="15">Flavokinase</fullName>
        </alternativeName>
    </domain>
    <domain>
        <recommendedName>
            <fullName evidence="15">FMN adenylyltransferase</fullName>
            <ecNumber evidence="15">2.7.7.2</ecNumber>
        </recommendedName>
        <alternativeName>
            <fullName evidence="15">FAD pyrophosphorylase</fullName>
        </alternativeName>
        <alternativeName>
            <fullName evidence="15">FAD synthase</fullName>
        </alternativeName>
    </domain>
</protein>
<dbReference type="SUPFAM" id="SSF52374">
    <property type="entry name" value="Nucleotidylyl transferase"/>
    <property type="match status" value="1"/>
</dbReference>
<dbReference type="NCBIfam" id="NF004160">
    <property type="entry name" value="PRK05627.1-3"/>
    <property type="match status" value="1"/>
</dbReference>
<evidence type="ECO:0000256" key="14">
    <source>
        <dbReference type="ARBA" id="ARBA00049494"/>
    </source>
</evidence>
<evidence type="ECO:0000256" key="2">
    <source>
        <dbReference type="ARBA" id="ARBA00004726"/>
    </source>
</evidence>
<sequence>MMRLSRDVAGPCLAPRGSVIAIGAFDGLHRGHQALLAQVCEHAQALDCSPVVVSFEPLPRAFFSAEPVPRLSSVREKLRGFAAAGMEHTLLLRFNQALTAMSAEDFVQRVLVERLAAREVWVGGDFRFGHKRGGDVALLERMGAQLGFAACTMPPVQLDGARVSASRVRALLAAGEFAGAEPLLGRPFVIDGKVEYGNQLGRTLGYPTANIHLQQRVSPVHGIFAVRVGLGEGECSWPGVASLGVRPTVNQVSQPLLEVHLFDFDGDLYGQRMAVEFVAKLRDEQKFDGLEPLKAQMALDSRKARELLGMNPRLVES</sequence>
<feature type="domain" description="Riboflavin kinase" evidence="16">
    <location>
        <begin position="183"/>
        <end position="309"/>
    </location>
</feature>
<dbReference type="GO" id="GO:0009398">
    <property type="term" value="P:FMN biosynthetic process"/>
    <property type="evidence" value="ECO:0007669"/>
    <property type="project" value="UniProtKB-UniRule"/>
</dbReference>
<dbReference type="GO" id="GO:0005524">
    <property type="term" value="F:ATP binding"/>
    <property type="evidence" value="ECO:0007669"/>
    <property type="project" value="UniProtKB-UniRule"/>
</dbReference>
<evidence type="ECO:0000256" key="13">
    <source>
        <dbReference type="ARBA" id="ARBA00047880"/>
    </source>
</evidence>
<accession>A0A502FNL4</accession>
<keyword evidence="5 15" id="KW-0288">FMN</keyword>
<reference evidence="17 18" key="1">
    <citation type="journal article" date="2019" name="Environ. Microbiol.">
        <title>Species interactions and distinct microbial communities in high Arctic permafrost affected cryosols are associated with the CH4 and CO2 gas fluxes.</title>
        <authorList>
            <person name="Altshuler I."/>
            <person name="Hamel J."/>
            <person name="Turney S."/>
            <person name="Magnuson E."/>
            <person name="Levesque R."/>
            <person name="Greer C."/>
            <person name="Whyte L.G."/>
        </authorList>
    </citation>
    <scope>NUCLEOTIDE SEQUENCE [LARGE SCALE GENOMIC DNA]</scope>
    <source>
        <strain evidence="17 18">S13Y</strain>
    </source>
</reference>
<comment type="similarity">
    <text evidence="15">Belongs to the ribF family.</text>
</comment>
<dbReference type="InterPro" id="IPR015864">
    <property type="entry name" value="FAD_synthase"/>
</dbReference>
<dbReference type="Pfam" id="PF06574">
    <property type="entry name" value="FAD_syn"/>
    <property type="match status" value="1"/>
</dbReference>
<evidence type="ECO:0000256" key="11">
    <source>
        <dbReference type="ARBA" id="ARBA00022840"/>
    </source>
</evidence>
<evidence type="ECO:0000313" key="17">
    <source>
        <dbReference type="EMBL" id="TPG10683.1"/>
    </source>
</evidence>
<keyword evidence="18" id="KW-1185">Reference proteome</keyword>
<dbReference type="GO" id="GO:0006747">
    <property type="term" value="P:FAD biosynthetic process"/>
    <property type="evidence" value="ECO:0007669"/>
    <property type="project" value="UniProtKB-UniRule"/>
</dbReference>
<proteinExistence type="inferred from homology"/>
<evidence type="ECO:0000256" key="1">
    <source>
        <dbReference type="ARBA" id="ARBA00002121"/>
    </source>
</evidence>
<dbReference type="FunFam" id="3.40.50.620:FF:000021">
    <property type="entry name" value="Riboflavin biosynthesis protein"/>
    <property type="match status" value="1"/>
</dbReference>
<dbReference type="SMART" id="SM00904">
    <property type="entry name" value="Flavokinase"/>
    <property type="match status" value="1"/>
</dbReference>
<evidence type="ECO:0000256" key="9">
    <source>
        <dbReference type="ARBA" id="ARBA00022777"/>
    </source>
</evidence>
<dbReference type="OrthoDB" id="9803667at2"/>
<keyword evidence="6 15" id="KW-0808">Transferase</keyword>
<dbReference type="Gene3D" id="2.40.30.30">
    <property type="entry name" value="Riboflavin kinase-like"/>
    <property type="match status" value="1"/>
</dbReference>
<dbReference type="GO" id="GO:0009231">
    <property type="term" value="P:riboflavin biosynthetic process"/>
    <property type="evidence" value="ECO:0007669"/>
    <property type="project" value="InterPro"/>
</dbReference>
<dbReference type="NCBIfam" id="NF004159">
    <property type="entry name" value="PRK05627.1-2"/>
    <property type="match status" value="1"/>
</dbReference>
<keyword evidence="12" id="KW-0511">Multifunctional enzyme</keyword>
<organism evidence="17 18">
    <name type="scientific">Rhodanobacter glycinis</name>
    <dbReference type="NCBI Taxonomy" id="582702"/>
    <lineage>
        <taxon>Bacteria</taxon>
        <taxon>Pseudomonadati</taxon>
        <taxon>Pseudomonadota</taxon>
        <taxon>Gammaproteobacteria</taxon>
        <taxon>Lysobacterales</taxon>
        <taxon>Rhodanobacteraceae</taxon>
        <taxon>Rhodanobacter</taxon>
    </lineage>
</organism>
<evidence type="ECO:0000256" key="5">
    <source>
        <dbReference type="ARBA" id="ARBA00022643"/>
    </source>
</evidence>
<dbReference type="InterPro" id="IPR023465">
    <property type="entry name" value="Riboflavin_kinase_dom_sf"/>
</dbReference>
<dbReference type="AlphaFoldDB" id="A0A502FNL4"/>
<dbReference type="RefSeq" id="WP_140650183.1">
    <property type="nucleotide sequence ID" value="NZ_RCZB01000001.1"/>
</dbReference>
<dbReference type="PANTHER" id="PTHR22749:SF6">
    <property type="entry name" value="RIBOFLAVIN KINASE"/>
    <property type="match status" value="1"/>
</dbReference>
<dbReference type="UniPathway" id="UPA00276">
    <property type="reaction ID" value="UER00406"/>
</dbReference>
<dbReference type="GO" id="GO:0003919">
    <property type="term" value="F:FMN adenylyltransferase activity"/>
    <property type="evidence" value="ECO:0007669"/>
    <property type="project" value="UniProtKB-UniRule"/>
</dbReference>
<dbReference type="InterPro" id="IPR015865">
    <property type="entry name" value="Riboflavin_kinase_bac/euk"/>
</dbReference>
<evidence type="ECO:0000256" key="10">
    <source>
        <dbReference type="ARBA" id="ARBA00022827"/>
    </source>
</evidence>
<dbReference type="NCBIfam" id="TIGR00083">
    <property type="entry name" value="ribF"/>
    <property type="match status" value="1"/>
</dbReference>
<dbReference type="Gene3D" id="3.40.50.620">
    <property type="entry name" value="HUPs"/>
    <property type="match status" value="1"/>
</dbReference>
<dbReference type="InterPro" id="IPR014729">
    <property type="entry name" value="Rossmann-like_a/b/a_fold"/>
</dbReference>
<evidence type="ECO:0000313" key="18">
    <source>
        <dbReference type="Proteomes" id="UP000319486"/>
    </source>
</evidence>
<evidence type="ECO:0000256" key="7">
    <source>
        <dbReference type="ARBA" id="ARBA00022695"/>
    </source>
</evidence>
<comment type="caution">
    <text evidence="17">The sequence shown here is derived from an EMBL/GenBank/DDBJ whole genome shotgun (WGS) entry which is preliminary data.</text>
</comment>
<comment type="catalytic activity">
    <reaction evidence="14 15">
        <text>FMN + ATP + H(+) = FAD + diphosphate</text>
        <dbReference type="Rhea" id="RHEA:17237"/>
        <dbReference type="ChEBI" id="CHEBI:15378"/>
        <dbReference type="ChEBI" id="CHEBI:30616"/>
        <dbReference type="ChEBI" id="CHEBI:33019"/>
        <dbReference type="ChEBI" id="CHEBI:57692"/>
        <dbReference type="ChEBI" id="CHEBI:58210"/>
        <dbReference type="EC" id="2.7.7.2"/>
    </reaction>
</comment>
<comment type="pathway">
    <text evidence="2 15">Cofactor biosynthesis; FAD biosynthesis; FAD from FMN: step 1/1.</text>
</comment>
<keyword evidence="4 15" id="KW-0285">Flavoprotein</keyword>
<dbReference type="Proteomes" id="UP000319486">
    <property type="component" value="Unassembled WGS sequence"/>
</dbReference>
<dbReference type="InterPro" id="IPR002606">
    <property type="entry name" value="Riboflavin_kinase_bac"/>
</dbReference>
<dbReference type="SUPFAM" id="SSF82114">
    <property type="entry name" value="Riboflavin kinase-like"/>
    <property type="match status" value="1"/>
</dbReference>
<dbReference type="UniPathway" id="UPA00277">
    <property type="reaction ID" value="UER00407"/>
</dbReference>
<name>A0A502FNL4_9GAMM</name>